<accession>A0A9P8Q655</accession>
<keyword evidence="3" id="KW-1185">Reference proteome</keyword>
<reference evidence="2" key="1">
    <citation type="journal article" date="2021" name="Open Biol.">
        <title>Shared evolutionary footprints suggest mitochondrial oxidative damage underlies multiple complex I losses in fungi.</title>
        <authorList>
            <person name="Schikora-Tamarit M.A."/>
            <person name="Marcet-Houben M."/>
            <person name="Nosek J."/>
            <person name="Gabaldon T."/>
        </authorList>
    </citation>
    <scope>NUCLEOTIDE SEQUENCE</scope>
    <source>
        <strain evidence="2">CBS2887</strain>
    </source>
</reference>
<organism evidence="2 3">
    <name type="scientific">Wickerhamomyces pijperi</name>
    <name type="common">Yeast</name>
    <name type="synonym">Pichia pijperi</name>
    <dbReference type="NCBI Taxonomy" id="599730"/>
    <lineage>
        <taxon>Eukaryota</taxon>
        <taxon>Fungi</taxon>
        <taxon>Dikarya</taxon>
        <taxon>Ascomycota</taxon>
        <taxon>Saccharomycotina</taxon>
        <taxon>Saccharomycetes</taxon>
        <taxon>Phaffomycetales</taxon>
        <taxon>Wickerhamomycetaceae</taxon>
        <taxon>Wickerhamomyces</taxon>
    </lineage>
</organism>
<dbReference type="PANTHER" id="PTHR21377">
    <property type="entry name" value="PROTEIN FAM210B, MITOCHONDRIAL"/>
    <property type="match status" value="1"/>
</dbReference>
<feature type="domain" description="DUF1279" evidence="1">
    <location>
        <begin position="59"/>
        <end position="198"/>
    </location>
</feature>
<protein>
    <recommendedName>
        <fullName evidence="1">DUF1279 domain-containing protein</fullName>
    </recommendedName>
</protein>
<dbReference type="Proteomes" id="UP000774326">
    <property type="component" value="Unassembled WGS sequence"/>
</dbReference>
<dbReference type="AlphaFoldDB" id="A0A9P8Q655"/>
<dbReference type="InterPro" id="IPR009688">
    <property type="entry name" value="FAM210A/B-like_dom"/>
</dbReference>
<gene>
    <name evidence="2" type="ORF">WICPIJ_004156</name>
</gene>
<reference evidence="2" key="2">
    <citation type="submission" date="2021-01" db="EMBL/GenBank/DDBJ databases">
        <authorList>
            <person name="Schikora-Tamarit M.A."/>
        </authorList>
    </citation>
    <scope>NUCLEOTIDE SEQUENCE</scope>
    <source>
        <strain evidence="2">CBS2887</strain>
    </source>
</reference>
<dbReference type="OrthoDB" id="426386at2759"/>
<name>A0A9P8Q655_WICPI</name>
<evidence type="ECO:0000313" key="2">
    <source>
        <dbReference type="EMBL" id="KAH3684878.1"/>
    </source>
</evidence>
<dbReference type="InterPro" id="IPR045866">
    <property type="entry name" value="FAM210A/B-like"/>
</dbReference>
<dbReference type="EMBL" id="JAEUBG010002289">
    <property type="protein sequence ID" value="KAH3684878.1"/>
    <property type="molecule type" value="Genomic_DNA"/>
</dbReference>
<evidence type="ECO:0000313" key="3">
    <source>
        <dbReference type="Proteomes" id="UP000774326"/>
    </source>
</evidence>
<comment type="caution">
    <text evidence="2">The sequence shown here is derived from an EMBL/GenBank/DDBJ whole genome shotgun (WGS) entry which is preliminary data.</text>
</comment>
<dbReference type="GO" id="GO:0005739">
    <property type="term" value="C:mitochondrion"/>
    <property type="evidence" value="ECO:0007669"/>
    <property type="project" value="TreeGrafter"/>
</dbReference>
<sequence>MFRSIGLKNGFISINKKFSTSLWLKQQQQQFTNIRNRFQFKRFNSSSSSSSTKKKQTGIKALMAQYGYSALGVYLAISCIDFPISFLIVHQVGAEKVKQVQHDVFATVKSWFGIYQQQQQQQQEVEHTTDSGVDTNDHFQLNVKHEPDSELDSESIKPEQTLWESIYSSPLFTEVIVAYALHKSLVFIRVPLTAAITPPLVAKLRSMGYQIGKKEIATFASKAKAKVQGATGGSGLVADKAISEKLGTKATKKQRWWSWFF</sequence>
<proteinExistence type="predicted"/>
<dbReference type="Pfam" id="PF06916">
    <property type="entry name" value="FAM210A-B_dom"/>
    <property type="match status" value="1"/>
</dbReference>
<evidence type="ECO:0000259" key="1">
    <source>
        <dbReference type="Pfam" id="PF06916"/>
    </source>
</evidence>
<dbReference type="PANTHER" id="PTHR21377:SF0">
    <property type="entry name" value="PROTEIN FAM210B, MITOCHONDRIAL"/>
    <property type="match status" value="1"/>
</dbReference>